<keyword evidence="11" id="KW-1185">Reference proteome</keyword>
<evidence type="ECO:0000256" key="7">
    <source>
        <dbReference type="ARBA" id="ARBA00049348"/>
    </source>
</evidence>
<evidence type="ECO:0000256" key="2">
    <source>
        <dbReference type="ARBA" id="ARBA00022490"/>
    </source>
</evidence>
<sequence>MTRLTHLVAQRRTRTPLGPVLMARSSLGLAGLWFDGQAHHPGALAVPERTETDAVFDVAEQALADYFAGRHPTLPQLDPQGTPFQATVWAALRAIAPGQLRRYGELAGALGKPSAARAVGAAVGRNPISIFIPCHRVLGADGSLTGYAGGLDRKRALLALEGMNTA</sequence>
<keyword evidence="6 8" id="KW-0234">DNA repair</keyword>
<dbReference type="InterPro" id="IPR036388">
    <property type="entry name" value="WH-like_DNA-bd_sf"/>
</dbReference>
<dbReference type="Proteomes" id="UP001495147">
    <property type="component" value="Unassembled WGS sequence"/>
</dbReference>
<dbReference type="GO" id="GO:0032259">
    <property type="term" value="P:methylation"/>
    <property type="evidence" value="ECO:0007669"/>
    <property type="project" value="UniProtKB-KW"/>
</dbReference>
<comment type="catalytic activity">
    <reaction evidence="1 8">
        <text>a 4-O-methyl-thymidine in DNA + L-cysteinyl-[protein] = a thymidine in DNA + S-methyl-L-cysteinyl-[protein]</text>
        <dbReference type="Rhea" id="RHEA:53428"/>
        <dbReference type="Rhea" id="RHEA-COMP:10131"/>
        <dbReference type="Rhea" id="RHEA-COMP:10132"/>
        <dbReference type="Rhea" id="RHEA-COMP:13555"/>
        <dbReference type="Rhea" id="RHEA-COMP:13556"/>
        <dbReference type="ChEBI" id="CHEBI:29950"/>
        <dbReference type="ChEBI" id="CHEBI:82612"/>
        <dbReference type="ChEBI" id="CHEBI:137386"/>
        <dbReference type="ChEBI" id="CHEBI:137387"/>
        <dbReference type="EC" id="2.1.1.63"/>
    </reaction>
</comment>
<dbReference type="InterPro" id="IPR001497">
    <property type="entry name" value="MethylDNA_cys_MeTrfase_AS"/>
</dbReference>
<comment type="similarity">
    <text evidence="8">Belongs to the MGMT family.</text>
</comment>
<dbReference type="PROSITE" id="PS00374">
    <property type="entry name" value="MGMT"/>
    <property type="match status" value="1"/>
</dbReference>
<dbReference type="HAMAP" id="MF_00772">
    <property type="entry name" value="OGT"/>
    <property type="match status" value="1"/>
</dbReference>
<dbReference type="InterPro" id="IPR036631">
    <property type="entry name" value="MGMT_N_sf"/>
</dbReference>
<evidence type="ECO:0000256" key="5">
    <source>
        <dbReference type="ARBA" id="ARBA00022763"/>
    </source>
</evidence>
<accession>A0ABV0G5Z3</accession>
<evidence type="ECO:0000256" key="1">
    <source>
        <dbReference type="ARBA" id="ARBA00001286"/>
    </source>
</evidence>
<dbReference type="CDD" id="cd06445">
    <property type="entry name" value="ATase"/>
    <property type="match status" value="1"/>
</dbReference>
<feature type="domain" description="Methylated-DNA-[protein]-cysteine S-methyltransferase DNA binding" evidence="9">
    <location>
        <begin position="83"/>
        <end position="162"/>
    </location>
</feature>
<dbReference type="Pfam" id="PF01035">
    <property type="entry name" value="DNA_binding_1"/>
    <property type="match status" value="1"/>
</dbReference>
<organism evidence="10 11">
    <name type="scientific">Roseateles paludis</name>
    <dbReference type="NCBI Taxonomy" id="3145238"/>
    <lineage>
        <taxon>Bacteria</taxon>
        <taxon>Pseudomonadati</taxon>
        <taxon>Pseudomonadota</taxon>
        <taxon>Betaproteobacteria</taxon>
        <taxon>Burkholderiales</taxon>
        <taxon>Sphaerotilaceae</taxon>
        <taxon>Roseateles</taxon>
    </lineage>
</organism>
<dbReference type="SUPFAM" id="SSF46767">
    <property type="entry name" value="Methylated DNA-protein cysteine methyltransferase, C-terminal domain"/>
    <property type="match status" value="1"/>
</dbReference>
<name>A0ABV0G5Z3_9BURK</name>
<dbReference type="RefSeq" id="WP_347705956.1">
    <property type="nucleotide sequence ID" value="NZ_JBDPZD010000005.1"/>
</dbReference>
<evidence type="ECO:0000313" key="11">
    <source>
        <dbReference type="Proteomes" id="UP001495147"/>
    </source>
</evidence>
<dbReference type="GO" id="GO:0003908">
    <property type="term" value="F:methylated-DNA-[protein]-cysteine S-methyltransferase activity"/>
    <property type="evidence" value="ECO:0007669"/>
    <property type="project" value="UniProtKB-EC"/>
</dbReference>
<comment type="function">
    <text evidence="8">Involved in the cellular defense against the biological effects of O6-methylguanine (O6-MeG) and O4-methylthymine (O4-MeT) in DNA. Repairs the methylated nucleobase in DNA by stoichiometrically transferring the methyl group to a cysteine residue in the enzyme. This is a suicide reaction: the enzyme is irreversibly inactivated.</text>
</comment>
<dbReference type="InterPro" id="IPR036217">
    <property type="entry name" value="MethylDNA_cys_MeTrfase_DNAb"/>
</dbReference>
<gene>
    <name evidence="10" type="ORF">ABDJ85_16865</name>
</gene>
<dbReference type="PANTHER" id="PTHR10815">
    <property type="entry name" value="METHYLATED-DNA--PROTEIN-CYSTEINE METHYLTRANSFERASE"/>
    <property type="match status" value="1"/>
</dbReference>
<dbReference type="EMBL" id="JBDPZD010000005">
    <property type="protein sequence ID" value="MEO3693145.1"/>
    <property type="molecule type" value="Genomic_DNA"/>
</dbReference>
<dbReference type="PANTHER" id="PTHR10815:SF5">
    <property type="entry name" value="METHYLATED-DNA--PROTEIN-CYSTEINE METHYLTRANSFERASE"/>
    <property type="match status" value="1"/>
</dbReference>
<proteinExistence type="inferred from homology"/>
<dbReference type="Gene3D" id="1.10.10.10">
    <property type="entry name" value="Winged helix-like DNA-binding domain superfamily/Winged helix DNA-binding domain"/>
    <property type="match status" value="1"/>
</dbReference>
<keyword evidence="3 8" id="KW-0489">Methyltransferase</keyword>
<evidence type="ECO:0000256" key="6">
    <source>
        <dbReference type="ARBA" id="ARBA00023204"/>
    </source>
</evidence>
<keyword evidence="2 8" id="KW-0963">Cytoplasm</keyword>
<dbReference type="InterPro" id="IPR023546">
    <property type="entry name" value="MGMT"/>
</dbReference>
<dbReference type="Gene3D" id="3.30.160.70">
    <property type="entry name" value="Methylated DNA-protein cysteine methyltransferase domain"/>
    <property type="match status" value="1"/>
</dbReference>
<dbReference type="EC" id="2.1.1.63" evidence="8"/>
<dbReference type="InterPro" id="IPR014048">
    <property type="entry name" value="MethylDNA_cys_MeTrfase_DNA-bd"/>
</dbReference>
<evidence type="ECO:0000256" key="4">
    <source>
        <dbReference type="ARBA" id="ARBA00022679"/>
    </source>
</evidence>
<comment type="miscellaneous">
    <text evidence="8">This enzyme catalyzes only one turnover and therefore is not strictly catalytic. According to one definition, an enzyme is a biocatalyst that acts repeatedly and over many reaction cycles.</text>
</comment>
<keyword evidence="4 8" id="KW-0808">Transferase</keyword>
<feature type="active site" description="Nucleophile; methyl group acceptor" evidence="8">
    <location>
        <position position="134"/>
    </location>
</feature>
<protein>
    <recommendedName>
        <fullName evidence="8">Methylated-DNA--protein-cysteine methyltransferase</fullName>
        <ecNumber evidence="8">2.1.1.63</ecNumber>
    </recommendedName>
    <alternativeName>
        <fullName evidence="8">6-O-methylguanine-DNA methyltransferase</fullName>
        <shortName evidence="8">MGMT</shortName>
    </alternativeName>
    <alternativeName>
        <fullName evidence="8">O-6-methylguanine-DNA-alkyltransferase</fullName>
    </alternativeName>
</protein>
<comment type="catalytic activity">
    <reaction evidence="7 8">
        <text>a 6-O-methyl-2'-deoxyguanosine in DNA + L-cysteinyl-[protein] = S-methyl-L-cysteinyl-[protein] + a 2'-deoxyguanosine in DNA</text>
        <dbReference type="Rhea" id="RHEA:24000"/>
        <dbReference type="Rhea" id="RHEA-COMP:10131"/>
        <dbReference type="Rhea" id="RHEA-COMP:10132"/>
        <dbReference type="Rhea" id="RHEA-COMP:11367"/>
        <dbReference type="Rhea" id="RHEA-COMP:11368"/>
        <dbReference type="ChEBI" id="CHEBI:29950"/>
        <dbReference type="ChEBI" id="CHEBI:82612"/>
        <dbReference type="ChEBI" id="CHEBI:85445"/>
        <dbReference type="ChEBI" id="CHEBI:85448"/>
        <dbReference type="EC" id="2.1.1.63"/>
    </reaction>
</comment>
<dbReference type="NCBIfam" id="TIGR00589">
    <property type="entry name" value="ogt"/>
    <property type="match status" value="1"/>
</dbReference>
<dbReference type="SUPFAM" id="SSF53155">
    <property type="entry name" value="Methylated DNA-protein cysteine methyltransferase domain"/>
    <property type="match status" value="1"/>
</dbReference>
<comment type="caution">
    <text evidence="10">The sequence shown here is derived from an EMBL/GenBank/DDBJ whole genome shotgun (WGS) entry which is preliminary data.</text>
</comment>
<reference evidence="10 11" key="1">
    <citation type="submission" date="2024-05" db="EMBL/GenBank/DDBJ databases">
        <title>Roseateles sp. DJS-2-20 16S ribosomal RNA gene Genome sequencing and assembly.</title>
        <authorList>
            <person name="Woo H."/>
        </authorList>
    </citation>
    <scope>NUCLEOTIDE SEQUENCE [LARGE SCALE GENOMIC DNA]</scope>
    <source>
        <strain evidence="10 11">DJS-2-20</strain>
    </source>
</reference>
<evidence type="ECO:0000259" key="9">
    <source>
        <dbReference type="Pfam" id="PF01035"/>
    </source>
</evidence>
<keyword evidence="5 8" id="KW-0227">DNA damage</keyword>
<comment type="subcellular location">
    <subcellularLocation>
        <location evidence="8">Cytoplasm</location>
    </subcellularLocation>
</comment>
<evidence type="ECO:0000256" key="8">
    <source>
        <dbReference type="HAMAP-Rule" id="MF_00772"/>
    </source>
</evidence>
<evidence type="ECO:0000313" key="10">
    <source>
        <dbReference type="EMBL" id="MEO3693145.1"/>
    </source>
</evidence>
<evidence type="ECO:0000256" key="3">
    <source>
        <dbReference type="ARBA" id="ARBA00022603"/>
    </source>
</evidence>